<evidence type="ECO:0000313" key="8">
    <source>
        <dbReference type="Proteomes" id="UP001151760"/>
    </source>
</evidence>
<evidence type="ECO:0000256" key="1">
    <source>
        <dbReference type="ARBA" id="ARBA00022723"/>
    </source>
</evidence>
<dbReference type="PANTHER" id="PTHR31973:SF190">
    <property type="entry name" value="MULE TRANSPOSASE DOMAIN-CONTAINING PROTEIN"/>
    <property type="match status" value="1"/>
</dbReference>
<dbReference type="Proteomes" id="UP001151760">
    <property type="component" value="Unassembled WGS sequence"/>
</dbReference>
<evidence type="ECO:0000259" key="6">
    <source>
        <dbReference type="PROSITE" id="PS50966"/>
    </source>
</evidence>
<sequence length="895" mass="101160">MPSDIQHSAACSDLRVLQLGYENPCMAYYYKKPNSELENGLVELVVDKYVYEMIMYVDKFKVIELYTDHTVKKQHVLTQEPLATIIDVTQPDSSSGNEAEVDVSQQSSRKEVGQSSRNGSGSENGSGSDSGSDSEDSDYFVDEENLIEDVDVDMAEFKRHTDPGVEWLGCKENVLEENEVFELEEVDHEEFDSGSDSDEGVRRKALRKVARMNKAIQGKGERVYKEDFFLGEQFATSKLVKDKVTRVSVEQRRQLSLKKNDKLRVRVVCKGQVPDFANNDMGSVIPFTGDQNGPISKVKPKSISKKEKVAKPRESYACPWAMQVSKLPNEDTWEVRTLKDTHTCLQSRIVSKCTATFLSKDVEETIKPNDKITLNTLKDQLQKKFEVGVSKQKVFRAKKMAYERVVGSYSQQYAQLRDYCMELKEKNPNTTVKIEVEPPEDPDSEERKFKRIYICLGPLKDGFKAGGRDFLGLDGCFLSGPYPGQILTAVGVDPNNGIYPLAYAVVESESKDSWKWFLDCLGDDLELFRNSNFTFISDRQKGVIPAIAENFPNAEHRFCLKHIYDNMKLSWRGKFYKEMLWKCATASTIQKFDKRMEEMKNHNLEAYEWLRKIPPQHWARSHFTGRAKSNILLNNLCEVLNRQLLDGRDKPIITCLEYIREYLMKRIVNVQKVQDKCDGPLTPSTAKIFKLIVRAAAKLKVEWNGSDLYQVTCPWGDQFVVNLSERVCSCRKWELSGIPCTHAVASIWDQANNGIDTGIPESYCLPVHWLTTWKEMYKFKINPVNGPQGWKKSDVPTTIIPPKPHPQIGRPPKKRKKSAAELADEMMKSKKLTKTGKSVTCKSCKQVGHNSRGCKSKKGGGSQQAGVAGHGDAAHGSQQAGVHGSQTTQSTPQAS</sequence>
<feature type="compositionally biased region" description="Polar residues" evidence="5">
    <location>
        <begin position="877"/>
        <end position="895"/>
    </location>
</feature>
<dbReference type="SMART" id="SM00575">
    <property type="entry name" value="ZnF_PMZ"/>
    <property type="match status" value="1"/>
</dbReference>
<keyword evidence="8" id="KW-1185">Reference proteome</keyword>
<dbReference type="Pfam" id="PF04434">
    <property type="entry name" value="SWIM"/>
    <property type="match status" value="1"/>
</dbReference>
<evidence type="ECO:0000256" key="3">
    <source>
        <dbReference type="ARBA" id="ARBA00022833"/>
    </source>
</evidence>
<feature type="compositionally biased region" description="Low complexity" evidence="5">
    <location>
        <begin position="864"/>
        <end position="876"/>
    </location>
</feature>
<comment type="caution">
    <text evidence="7">The sequence shown here is derived from an EMBL/GenBank/DDBJ whole genome shotgun (WGS) entry which is preliminary data.</text>
</comment>
<feature type="compositionally biased region" description="Low complexity" evidence="5">
    <location>
        <begin position="115"/>
        <end position="131"/>
    </location>
</feature>
<evidence type="ECO:0000256" key="5">
    <source>
        <dbReference type="SAM" id="MobiDB-lite"/>
    </source>
</evidence>
<evidence type="ECO:0000256" key="2">
    <source>
        <dbReference type="ARBA" id="ARBA00022771"/>
    </source>
</evidence>
<keyword evidence="2 4" id="KW-0863">Zinc-finger</keyword>
<organism evidence="7 8">
    <name type="scientific">Tanacetum coccineum</name>
    <dbReference type="NCBI Taxonomy" id="301880"/>
    <lineage>
        <taxon>Eukaryota</taxon>
        <taxon>Viridiplantae</taxon>
        <taxon>Streptophyta</taxon>
        <taxon>Embryophyta</taxon>
        <taxon>Tracheophyta</taxon>
        <taxon>Spermatophyta</taxon>
        <taxon>Magnoliopsida</taxon>
        <taxon>eudicotyledons</taxon>
        <taxon>Gunneridae</taxon>
        <taxon>Pentapetalae</taxon>
        <taxon>asterids</taxon>
        <taxon>campanulids</taxon>
        <taxon>Asterales</taxon>
        <taxon>Asteraceae</taxon>
        <taxon>Asteroideae</taxon>
        <taxon>Anthemideae</taxon>
        <taxon>Anthemidinae</taxon>
        <taxon>Tanacetum</taxon>
    </lineage>
</organism>
<evidence type="ECO:0000313" key="7">
    <source>
        <dbReference type="EMBL" id="GJS62737.1"/>
    </source>
</evidence>
<feature type="domain" description="SWIM-type" evidence="6">
    <location>
        <begin position="719"/>
        <end position="751"/>
    </location>
</feature>
<dbReference type="InterPro" id="IPR007527">
    <property type="entry name" value="Znf_SWIM"/>
</dbReference>
<dbReference type="PANTHER" id="PTHR31973">
    <property type="entry name" value="POLYPROTEIN, PUTATIVE-RELATED"/>
    <property type="match status" value="1"/>
</dbReference>
<dbReference type="PROSITE" id="PS50966">
    <property type="entry name" value="ZF_SWIM"/>
    <property type="match status" value="1"/>
</dbReference>
<reference evidence="7" key="2">
    <citation type="submission" date="2022-01" db="EMBL/GenBank/DDBJ databases">
        <authorList>
            <person name="Yamashiro T."/>
            <person name="Shiraishi A."/>
            <person name="Satake H."/>
            <person name="Nakayama K."/>
        </authorList>
    </citation>
    <scope>NUCLEOTIDE SEQUENCE</scope>
</reference>
<evidence type="ECO:0000256" key="4">
    <source>
        <dbReference type="PROSITE-ProRule" id="PRU00325"/>
    </source>
</evidence>
<reference evidence="7" key="1">
    <citation type="journal article" date="2022" name="Int. J. Mol. Sci.">
        <title>Draft Genome of Tanacetum Coccineum: Genomic Comparison of Closely Related Tanacetum-Family Plants.</title>
        <authorList>
            <person name="Yamashiro T."/>
            <person name="Shiraishi A."/>
            <person name="Nakayama K."/>
            <person name="Satake H."/>
        </authorList>
    </citation>
    <scope>NUCLEOTIDE SEQUENCE</scope>
</reference>
<feature type="region of interest" description="Disordered" evidence="5">
    <location>
        <begin position="794"/>
        <end position="895"/>
    </location>
</feature>
<accession>A0ABQ4XCE2</accession>
<feature type="compositionally biased region" description="Polar residues" evidence="5">
    <location>
        <begin position="90"/>
        <end position="107"/>
    </location>
</feature>
<dbReference type="Pfam" id="PF10551">
    <property type="entry name" value="MULE"/>
    <property type="match status" value="1"/>
</dbReference>
<feature type="region of interest" description="Disordered" evidence="5">
    <location>
        <begin position="88"/>
        <end position="137"/>
    </location>
</feature>
<protein>
    <submittedName>
        <fullName evidence="7">Mutator type transposase</fullName>
    </submittedName>
</protein>
<keyword evidence="3" id="KW-0862">Zinc</keyword>
<keyword evidence="1" id="KW-0479">Metal-binding</keyword>
<gene>
    <name evidence="7" type="ORF">Tco_0677308</name>
</gene>
<proteinExistence type="predicted"/>
<dbReference type="EMBL" id="BQNB010009381">
    <property type="protein sequence ID" value="GJS62737.1"/>
    <property type="molecule type" value="Genomic_DNA"/>
</dbReference>
<dbReference type="InterPro" id="IPR006564">
    <property type="entry name" value="Znf_PMZ"/>
</dbReference>
<dbReference type="InterPro" id="IPR018289">
    <property type="entry name" value="MULE_transposase_dom"/>
</dbReference>
<name>A0ABQ4XCE2_9ASTR</name>